<dbReference type="Pfam" id="PF20448">
    <property type="entry name" value="DUF6705"/>
    <property type="match status" value="1"/>
</dbReference>
<proteinExistence type="predicted"/>
<dbReference type="PROSITE" id="PS51257">
    <property type="entry name" value="PROKAR_LIPOPROTEIN"/>
    <property type="match status" value="1"/>
</dbReference>
<protein>
    <recommendedName>
        <fullName evidence="2">DUF6705 domain-containing protein</fullName>
    </recommendedName>
</protein>
<evidence type="ECO:0000313" key="4">
    <source>
        <dbReference type="Proteomes" id="UP000245430"/>
    </source>
</evidence>
<dbReference type="RefSeq" id="WP_146192536.1">
    <property type="nucleotide sequence ID" value="NZ_QGGP01000001.1"/>
</dbReference>
<accession>A0A316ED53</accession>
<feature type="signal peptide" evidence="1">
    <location>
        <begin position="1"/>
        <end position="19"/>
    </location>
</feature>
<comment type="caution">
    <text evidence="3">The sequence shown here is derived from an EMBL/GenBank/DDBJ whole genome shotgun (WGS) entry which is preliminary data.</text>
</comment>
<name>A0A316ED53_9FLAO</name>
<evidence type="ECO:0000313" key="3">
    <source>
        <dbReference type="EMBL" id="PWK20850.1"/>
    </source>
</evidence>
<feature type="domain" description="DUF6705" evidence="2">
    <location>
        <begin position="1"/>
        <end position="213"/>
    </location>
</feature>
<dbReference type="AlphaFoldDB" id="A0A316ED53"/>
<evidence type="ECO:0000256" key="1">
    <source>
        <dbReference type="SAM" id="SignalP"/>
    </source>
</evidence>
<sequence>MKYFLVTYFIFSLVLSCKAQSITPLYPVTSNQTNETITNRYYKDVDNDYNPYVGIWKWESGNNSLTIIFNKFEHYPSGSGDYFDFLLGEYKYTENSVELVNTFPLIEPIGVPNIVNQEDPLNNNISSIVITTIDRGFPPCPECAPNTRFIILSISDPTKPGLWGEIKMARFVEGGVEKIRAKINMKFNENASIDYSGPDNITIPDGVYTFIKQN</sequence>
<evidence type="ECO:0000259" key="2">
    <source>
        <dbReference type="Pfam" id="PF20448"/>
    </source>
</evidence>
<organism evidence="3 4">
    <name type="scientific">Xanthomarina spongicola</name>
    <dbReference type="NCBI Taxonomy" id="570520"/>
    <lineage>
        <taxon>Bacteria</taxon>
        <taxon>Pseudomonadati</taxon>
        <taxon>Bacteroidota</taxon>
        <taxon>Flavobacteriia</taxon>
        <taxon>Flavobacteriales</taxon>
        <taxon>Flavobacteriaceae</taxon>
        <taxon>Xanthomarina</taxon>
    </lineage>
</organism>
<dbReference type="OrthoDB" id="1261237at2"/>
<dbReference type="EMBL" id="QGGP01000001">
    <property type="protein sequence ID" value="PWK20850.1"/>
    <property type="molecule type" value="Genomic_DNA"/>
</dbReference>
<feature type="chain" id="PRO_5016399175" description="DUF6705 domain-containing protein" evidence="1">
    <location>
        <begin position="20"/>
        <end position="214"/>
    </location>
</feature>
<dbReference type="Proteomes" id="UP000245430">
    <property type="component" value="Unassembled WGS sequence"/>
</dbReference>
<keyword evidence="1" id="KW-0732">Signal</keyword>
<gene>
    <name evidence="3" type="ORF">LX78_00556</name>
</gene>
<reference evidence="3 4" key="1">
    <citation type="submission" date="2018-05" db="EMBL/GenBank/DDBJ databases">
        <title>Genomic Encyclopedia of Archaeal and Bacterial Type Strains, Phase II (KMG-II): from individual species to whole genera.</title>
        <authorList>
            <person name="Goeker M."/>
        </authorList>
    </citation>
    <scope>NUCLEOTIDE SEQUENCE [LARGE SCALE GENOMIC DNA]</scope>
    <source>
        <strain evidence="3 4">DSM 22637</strain>
    </source>
</reference>
<keyword evidence="4" id="KW-1185">Reference proteome</keyword>
<dbReference type="InterPro" id="IPR046551">
    <property type="entry name" value="DUF6705"/>
</dbReference>